<gene>
    <name evidence="1" type="ORF">AC578_10943</name>
</gene>
<sequence length="224" mass="25565">MSSMAVTPGFTDTLPLNAVVDVSQPEQQYSETDEKQKGENARKTLGKEQNALLQIERNTSTMVADDIMHSKRTNTTSRLIKSKLNGWLDLQHCQWKLIFSGFPGRVPITPEMKNALDLGTSTGKLPKHLQGLGVDLSAIQPDSKPLHCRFMTANVEHDWTFETRFDYIHARMLTMGIHDWTHFFKQSWDFLEPGGWIEVNETRFPQFRAAEDDKDGLPEGPFMR</sequence>
<reference evidence="1 2" key="1">
    <citation type="submission" date="2015-07" db="EMBL/GenBank/DDBJ databases">
        <title>Comparative genomics of the Sigatoka disease complex on banana suggests a link between parallel evolutionary changes in Pseudocercospora fijiensis and Pseudocercospora eumusae and increased virulence on the banana host.</title>
        <authorList>
            <person name="Chang T.-C."/>
            <person name="Salvucci A."/>
            <person name="Crous P.W."/>
            <person name="Stergiopoulos I."/>
        </authorList>
    </citation>
    <scope>NUCLEOTIDE SEQUENCE [LARGE SCALE GENOMIC DNA]</scope>
    <source>
        <strain evidence="1 2">CBS 114824</strain>
    </source>
</reference>
<dbReference type="OrthoDB" id="2013972at2759"/>
<dbReference type="STRING" id="321146.A0A139HSH9"/>
<keyword evidence="2" id="KW-1185">Reference proteome</keyword>
<dbReference type="EMBL" id="LFZN01000013">
    <property type="protein sequence ID" value="KXT05369.1"/>
    <property type="molecule type" value="Genomic_DNA"/>
</dbReference>
<dbReference type="InterPro" id="IPR029063">
    <property type="entry name" value="SAM-dependent_MTases_sf"/>
</dbReference>
<accession>A0A139HSH9</accession>
<dbReference type="SUPFAM" id="SSF53335">
    <property type="entry name" value="S-adenosyl-L-methionine-dependent methyltransferases"/>
    <property type="match status" value="1"/>
</dbReference>
<evidence type="ECO:0000313" key="1">
    <source>
        <dbReference type="EMBL" id="KXT05369.1"/>
    </source>
</evidence>
<name>A0A139HSH9_9PEZI</name>
<organism evidence="1 2">
    <name type="scientific">Pseudocercospora eumusae</name>
    <dbReference type="NCBI Taxonomy" id="321146"/>
    <lineage>
        <taxon>Eukaryota</taxon>
        <taxon>Fungi</taxon>
        <taxon>Dikarya</taxon>
        <taxon>Ascomycota</taxon>
        <taxon>Pezizomycotina</taxon>
        <taxon>Dothideomycetes</taxon>
        <taxon>Dothideomycetidae</taxon>
        <taxon>Mycosphaerellales</taxon>
        <taxon>Mycosphaerellaceae</taxon>
        <taxon>Pseudocercospora</taxon>
    </lineage>
</organism>
<evidence type="ECO:0008006" key="3">
    <source>
        <dbReference type="Google" id="ProtNLM"/>
    </source>
</evidence>
<dbReference type="Proteomes" id="UP000070133">
    <property type="component" value="Unassembled WGS sequence"/>
</dbReference>
<dbReference type="Gene3D" id="3.40.50.150">
    <property type="entry name" value="Vaccinia Virus protein VP39"/>
    <property type="match status" value="1"/>
</dbReference>
<protein>
    <recommendedName>
        <fullName evidence="3">Methyltransferase type 11 domain-containing protein</fullName>
    </recommendedName>
</protein>
<dbReference type="AlphaFoldDB" id="A0A139HSH9"/>
<evidence type="ECO:0000313" key="2">
    <source>
        <dbReference type="Proteomes" id="UP000070133"/>
    </source>
</evidence>
<comment type="caution">
    <text evidence="1">The sequence shown here is derived from an EMBL/GenBank/DDBJ whole genome shotgun (WGS) entry which is preliminary data.</text>
</comment>
<dbReference type="Pfam" id="PF13489">
    <property type="entry name" value="Methyltransf_23"/>
    <property type="match status" value="1"/>
</dbReference>
<proteinExistence type="predicted"/>